<evidence type="ECO:0000256" key="1">
    <source>
        <dbReference type="ARBA" id="ARBA00010618"/>
    </source>
</evidence>
<dbReference type="GO" id="GO:1990904">
    <property type="term" value="C:ribonucleoprotein complex"/>
    <property type="evidence" value="ECO:0007669"/>
    <property type="project" value="UniProtKB-KW"/>
</dbReference>
<organism evidence="11 12">
    <name type="scientific">Ectothiorhodospira mobilis</name>
    <dbReference type="NCBI Taxonomy" id="195064"/>
    <lineage>
        <taxon>Bacteria</taxon>
        <taxon>Pseudomonadati</taxon>
        <taxon>Pseudomonadota</taxon>
        <taxon>Gammaproteobacteria</taxon>
        <taxon>Chromatiales</taxon>
        <taxon>Ectothiorhodospiraceae</taxon>
        <taxon>Ectothiorhodospira</taxon>
    </lineage>
</organism>
<dbReference type="Proteomes" id="UP000199556">
    <property type="component" value="Unassembled WGS sequence"/>
</dbReference>
<dbReference type="STRING" id="195064.SAMN05421721_107166"/>
<evidence type="ECO:0000256" key="7">
    <source>
        <dbReference type="ARBA" id="ARBA00058688"/>
    </source>
</evidence>
<dbReference type="GO" id="GO:0005840">
    <property type="term" value="C:ribosome"/>
    <property type="evidence" value="ECO:0007669"/>
    <property type="project" value="UniProtKB-KW"/>
</dbReference>
<dbReference type="SMART" id="SM00739">
    <property type="entry name" value="KOW"/>
    <property type="match status" value="1"/>
</dbReference>
<dbReference type="PROSITE" id="PS01108">
    <property type="entry name" value="RIBOSOMAL_L24"/>
    <property type="match status" value="1"/>
</dbReference>
<reference evidence="11 12" key="1">
    <citation type="submission" date="2016-10" db="EMBL/GenBank/DDBJ databases">
        <authorList>
            <person name="de Groot N.N."/>
        </authorList>
    </citation>
    <scope>NUCLEOTIDE SEQUENCE [LARGE SCALE GENOMIC DNA]</scope>
    <source>
        <strain evidence="11 12">DSM 4180</strain>
    </source>
</reference>
<keyword evidence="12" id="KW-1185">Reference proteome</keyword>
<dbReference type="InterPro" id="IPR008991">
    <property type="entry name" value="Translation_prot_SH3-like_sf"/>
</dbReference>
<dbReference type="InterPro" id="IPR041988">
    <property type="entry name" value="Ribosomal_uL24_KOW"/>
</dbReference>
<protein>
    <recommendedName>
        <fullName evidence="6 8">Large ribosomal subunit protein uL24</fullName>
    </recommendedName>
</protein>
<accession>A0A1I4RF96</accession>
<dbReference type="Pfam" id="PF17136">
    <property type="entry name" value="ribosomal_L24"/>
    <property type="match status" value="1"/>
</dbReference>
<comment type="function">
    <text evidence="8">One of two assembly initiator proteins, it binds directly to the 5'-end of the 23S rRNA, where it nucleates assembly of the 50S subunit.</text>
</comment>
<evidence type="ECO:0000313" key="11">
    <source>
        <dbReference type="EMBL" id="SFM50899.1"/>
    </source>
</evidence>
<dbReference type="AlphaFoldDB" id="A0A1I4RF96"/>
<dbReference type="Pfam" id="PF00467">
    <property type="entry name" value="KOW"/>
    <property type="match status" value="1"/>
</dbReference>
<dbReference type="GO" id="GO:0019843">
    <property type="term" value="F:rRNA binding"/>
    <property type="evidence" value="ECO:0007669"/>
    <property type="project" value="UniProtKB-UniRule"/>
</dbReference>
<feature type="domain" description="KOW" evidence="10">
    <location>
        <begin position="3"/>
        <end position="30"/>
    </location>
</feature>
<evidence type="ECO:0000313" key="12">
    <source>
        <dbReference type="Proteomes" id="UP000199556"/>
    </source>
</evidence>
<keyword evidence="2 8" id="KW-0699">rRNA-binding</keyword>
<dbReference type="GO" id="GO:0006412">
    <property type="term" value="P:translation"/>
    <property type="evidence" value="ECO:0007669"/>
    <property type="project" value="UniProtKB-UniRule"/>
</dbReference>
<dbReference type="InterPro" id="IPR003256">
    <property type="entry name" value="Ribosomal_uL24"/>
</dbReference>
<dbReference type="EMBL" id="FOUO01000007">
    <property type="protein sequence ID" value="SFM50899.1"/>
    <property type="molecule type" value="Genomic_DNA"/>
</dbReference>
<name>A0A1I4RF96_ECTMO</name>
<dbReference type="OrthoDB" id="9807419at2"/>
<gene>
    <name evidence="8" type="primary">rplX</name>
    <name evidence="11" type="ORF">SAMN05421721_107166</name>
</gene>
<dbReference type="SUPFAM" id="SSF50104">
    <property type="entry name" value="Translation proteins SH3-like domain"/>
    <property type="match status" value="1"/>
</dbReference>
<sequence length="106" mass="11840">MRRIRQGDDVVVITGKDKGRRGTVLKVVDAERVVVQNVNMVKKHQKGNPYTGVEGGIIEKEMPLHVSNVMLFNPASGKGDRVGFRTLEDGRKVRYYKSNNEVVDAS</sequence>
<evidence type="ECO:0000256" key="2">
    <source>
        <dbReference type="ARBA" id="ARBA00022730"/>
    </source>
</evidence>
<evidence type="ECO:0000256" key="5">
    <source>
        <dbReference type="ARBA" id="ARBA00023274"/>
    </source>
</evidence>
<dbReference type="InterPro" id="IPR005825">
    <property type="entry name" value="Ribosomal_uL24_CS"/>
</dbReference>
<evidence type="ECO:0000256" key="4">
    <source>
        <dbReference type="ARBA" id="ARBA00022980"/>
    </source>
</evidence>
<keyword evidence="3 8" id="KW-0694">RNA-binding</keyword>
<dbReference type="InterPro" id="IPR057264">
    <property type="entry name" value="Ribosomal_uL24_C"/>
</dbReference>
<dbReference type="RefSeq" id="WP_090485134.1">
    <property type="nucleotide sequence ID" value="NZ_FOUO01000007.1"/>
</dbReference>
<dbReference type="GO" id="GO:0003735">
    <property type="term" value="F:structural constituent of ribosome"/>
    <property type="evidence" value="ECO:0007669"/>
    <property type="project" value="InterPro"/>
</dbReference>
<evidence type="ECO:0000259" key="10">
    <source>
        <dbReference type="SMART" id="SM00739"/>
    </source>
</evidence>
<dbReference type="InterPro" id="IPR005824">
    <property type="entry name" value="KOW"/>
</dbReference>
<dbReference type="HAMAP" id="MF_01326_B">
    <property type="entry name" value="Ribosomal_uL24_B"/>
    <property type="match status" value="1"/>
</dbReference>
<dbReference type="FunFam" id="2.30.30.30:FF:000004">
    <property type="entry name" value="50S ribosomal protein L24"/>
    <property type="match status" value="1"/>
</dbReference>
<evidence type="ECO:0000256" key="6">
    <source>
        <dbReference type="ARBA" id="ARBA00035206"/>
    </source>
</evidence>
<dbReference type="CDD" id="cd06089">
    <property type="entry name" value="KOW_RPL26"/>
    <property type="match status" value="1"/>
</dbReference>
<dbReference type="NCBIfam" id="TIGR01079">
    <property type="entry name" value="rplX_bact"/>
    <property type="match status" value="1"/>
</dbReference>
<keyword evidence="5 8" id="KW-0687">Ribonucleoprotein</keyword>
<evidence type="ECO:0000256" key="8">
    <source>
        <dbReference type="HAMAP-Rule" id="MF_01326"/>
    </source>
</evidence>
<dbReference type="InterPro" id="IPR014722">
    <property type="entry name" value="Rib_uL2_dom2"/>
</dbReference>
<comment type="subunit">
    <text evidence="8">Part of the 50S ribosomal subunit.</text>
</comment>
<comment type="similarity">
    <text evidence="1 8 9">Belongs to the universal ribosomal protein uL24 family.</text>
</comment>
<keyword evidence="4 8" id="KW-0689">Ribosomal protein</keyword>
<evidence type="ECO:0000256" key="9">
    <source>
        <dbReference type="RuleBase" id="RU003477"/>
    </source>
</evidence>
<proteinExistence type="inferred from homology"/>
<dbReference type="Gene3D" id="2.30.30.30">
    <property type="match status" value="1"/>
</dbReference>
<evidence type="ECO:0000256" key="3">
    <source>
        <dbReference type="ARBA" id="ARBA00022884"/>
    </source>
</evidence>
<comment type="function">
    <text evidence="7 8">One of the proteins that surrounds the polypeptide exit tunnel on the outside of the subunit.</text>
</comment>
<dbReference type="PANTHER" id="PTHR12903">
    <property type="entry name" value="MITOCHONDRIAL RIBOSOMAL PROTEIN L24"/>
    <property type="match status" value="1"/>
</dbReference>